<dbReference type="OrthoDB" id="3679184at2759"/>
<feature type="chain" id="PRO_5040768367" description="Hypersensitive response-inducing protein" evidence="2">
    <location>
        <begin position="17"/>
        <end position="138"/>
    </location>
</feature>
<feature type="compositionally biased region" description="Basic and acidic residues" evidence="1">
    <location>
        <begin position="110"/>
        <end position="121"/>
    </location>
</feature>
<feature type="compositionally biased region" description="Polar residues" evidence="1">
    <location>
        <begin position="96"/>
        <end position="107"/>
    </location>
</feature>
<proteinExistence type="predicted"/>
<evidence type="ECO:0000313" key="3">
    <source>
        <dbReference type="EMBL" id="KAJ4329272.1"/>
    </source>
</evidence>
<feature type="signal peptide" evidence="2">
    <location>
        <begin position="1"/>
        <end position="16"/>
    </location>
</feature>
<accession>A0A9W9BUX7</accession>
<sequence>MKFFTAAVLSVAAVSASPVFTVSDFYAGCIPHSAQCSYSFGVIQPGTEEKTPVRCSIMLGATKGGNLPDVKEGQCKGSSRTFKVVRSKKGLTLTVSQPITPSSNQTGEHFIPKKEIVKSDEPNAEVQTYKGPKNFDLN</sequence>
<name>A0A9W9BUX7_9HYPO</name>
<evidence type="ECO:0000313" key="4">
    <source>
        <dbReference type="Proteomes" id="UP001140502"/>
    </source>
</evidence>
<reference evidence="3" key="1">
    <citation type="submission" date="2022-10" db="EMBL/GenBank/DDBJ databases">
        <title>Tapping the CABI collections for fungal endophytes: first genome assemblies for Collariella, Neodidymelliopsis, Ascochyta clinopodiicola, Didymella pomorum, Didymosphaeria variabile, Neocosmospora piperis and Neocucurbitaria cava.</title>
        <authorList>
            <person name="Hill R."/>
        </authorList>
    </citation>
    <scope>NUCLEOTIDE SEQUENCE</scope>
    <source>
        <strain evidence="3">IMI 366586</strain>
    </source>
</reference>
<keyword evidence="2" id="KW-0732">Signal</keyword>
<evidence type="ECO:0008006" key="5">
    <source>
        <dbReference type="Google" id="ProtNLM"/>
    </source>
</evidence>
<dbReference type="Proteomes" id="UP001140502">
    <property type="component" value="Unassembled WGS sequence"/>
</dbReference>
<dbReference type="EMBL" id="JAPEUR010000002">
    <property type="protein sequence ID" value="KAJ4329272.1"/>
    <property type="molecule type" value="Genomic_DNA"/>
</dbReference>
<organism evidence="3 4">
    <name type="scientific">Fusarium piperis</name>
    <dbReference type="NCBI Taxonomy" id="1435070"/>
    <lineage>
        <taxon>Eukaryota</taxon>
        <taxon>Fungi</taxon>
        <taxon>Dikarya</taxon>
        <taxon>Ascomycota</taxon>
        <taxon>Pezizomycotina</taxon>
        <taxon>Sordariomycetes</taxon>
        <taxon>Hypocreomycetidae</taxon>
        <taxon>Hypocreales</taxon>
        <taxon>Nectriaceae</taxon>
        <taxon>Fusarium</taxon>
        <taxon>Fusarium solani species complex</taxon>
    </lineage>
</organism>
<evidence type="ECO:0000256" key="2">
    <source>
        <dbReference type="SAM" id="SignalP"/>
    </source>
</evidence>
<protein>
    <recommendedName>
        <fullName evidence="5">Hypersensitive response-inducing protein</fullName>
    </recommendedName>
</protein>
<evidence type="ECO:0000256" key="1">
    <source>
        <dbReference type="SAM" id="MobiDB-lite"/>
    </source>
</evidence>
<gene>
    <name evidence="3" type="ORF">N0V84_000165</name>
</gene>
<comment type="caution">
    <text evidence="3">The sequence shown here is derived from an EMBL/GenBank/DDBJ whole genome shotgun (WGS) entry which is preliminary data.</text>
</comment>
<dbReference type="AlphaFoldDB" id="A0A9W9BUX7"/>
<keyword evidence="4" id="KW-1185">Reference proteome</keyword>
<feature type="region of interest" description="Disordered" evidence="1">
    <location>
        <begin position="96"/>
        <end position="138"/>
    </location>
</feature>